<reference evidence="2" key="2">
    <citation type="journal article" date="2021" name="Genome Biol. Evol.">
        <title>Developing a high-quality reference genome for a parasitic bivalve with doubly uniparental inheritance (Bivalvia: Unionida).</title>
        <authorList>
            <person name="Smith C.H."/>
        </authorList>
    </citation>
    <scope>NUCLEOTIDE SEQUENCE</scope>
    <source>
        <strain evidence="2">CHS0354</strain>
        <tissue evidence="2">Mantle</tissue>
    </source>
</reference>
<accession>A0AAE0WDU3</accession>
<reference evidence="2" key="3">
    <citation type="submission" date="2023-05" db="EMBL/GenBank/DDBJ databases">
        <authorList>
            <person name="Smith C.H."/>
        </authorList>
    </citation>
    <scope>NUCLEOTIDE SEQUENCE</scope>
    <source>
        <strain evidence="2">CHS0354</strain>
        <tissue evidence="2">Mantle</tissue>
    </source>
</reference>
<gene>
    <name evidence="2" type="ORF">CHS0354_005427</name>
</gene>
<proteinExistence type="predicted"/>
<reference evidence="2" key="1">
    <citation type="journal article" date="2021" name="Genome Biol. Evol.">
        <title>A High-Quality Reference Genome for a Parasitic Bivalve with Doubly Uniparental Inheritance (Bivalvia: Unionida).</title>
        <authorList>
            <person name="Smith C.H."/>
        </authorList>
    </citation>
    <scope>NUCLEOTIDE SEQUENCE</scope>
    <source>
        <strain evidence="2">CHS0354</strain>
    </source>
</reference>
<dbReference type="Proteomes" id="UP001195483">
    <property type="component" value="Unassembled WGS sequence"/>
</dbReference>
<sequence length="142" mass="15289">MPFQAGEKIRAGSGQEVPCQAEKTNTNAGEKKMDQSTEMPFQVGEKIRADPGQEVPSLTEKTDTMGKFSPTSGGDKLFLLDVQNYSKLPVSTGLEDGKLFLNGISSGGQEEDGPEYLNALSSGREDKGRLWSGSPLSSREDE</sequence>
<feature type="region of interest" description="Disordered" evidence="1">
    <location>
        <begin position="102"/>
        <end position="142"/>
    </location>
</feature>
<evidence type="ECO:0000256" key="1">
    <source>
        <dbReference type="SAM" id="MobiDB-lite"/>
    </source>
</evidence>
<evidence type="ECO:0000313" key="3">
    <source>
        <dbReference type="Proteomes" id="UP001195483"/>
    </source>
</evidence>
<feature type="region of interest" description="Disordered" evidence="1">
    <location>
        <begin position="1"/>
        <end position="73"/>
    </location>
</feature>
<evidence type="ECO:0000313" key="2">
    <source>
        <dbReference type="EMBL" id="KAK3610996.1"/>
    </source>
</evidence>
<keyword evidence="3" id="KW-1185">Reference proteome</keyword>
<organism evidence="2 3">
    <name type="scientific">Potamilus streckersoni</name>
    <dbReference type="NCBI Taxonomy" id="2493646"/>
    <lineage>
        <taxon>Eukaryota</taxon>
        <taxon>Metazoa</taxon>
        <taxon>Spiralia</taxon>
        <taxon>Lophotrochozoa</taxon>
        <taxon>Mollusca</taxon>
        <taxon>Bivalvia</taxon>
        <taxon>Autobranchia</taxon>
        <taxon>Heteroconchia</taxon>
        <taxon>Palaeoheterodonta</taxon>
        <taxon>Unionida</taxon>
        <taxon>Unionoidea</taxon>
        <taxon>Unionidae</taxon>
        <taxon>Ambleminae</taxon>
        <taxon>Lampsilini</taxon>
        <taxon>Potamilus</taxon>
    </lineage>
</organism>
<comment type="caution">
    <text evidence="2">The sequence shown here is derived from an EMBL/GenBank/DDBJ whole genome shotgun (WGS) entry which is preliminary data.</text>
</comment>
<dbReference type="AlphaFoldDB" id="A0AAE0WDU3"/>
<name>A0AAE0WDU3_9BIVA</name>
<dbReference type="EMBL" id="JAEAOA010000383">
    <property type="protein sequence ID" value="KAK3610996.1"/>
    <property type="molecule type" value="Genomic_DNA"/>
</dbReference>
<protein>
    <submittedName>
        <fullName evidence="2">Uncharacterized protein</fullName>
    </submittedName>
</protein>